<feature type="domain" description="RING-type" evidence="9">
    <location>
        <begin position="371"/>
        <end position="412"/>
    </location>
</feature>
<dbReference type="InterPro" id="IPR001841">
    <property type="entry name" value="Znf_RING"/>
</dbReference>
<keyword evidence="6" id="KW-0833">Ubl conjugation pathway</keyword>
<evidence type="ECO:0000256" key="4">
    <source>
        <dbReference type="ARBA" id="ARBA00022723"/>
    </source>
</evidence>
<dbReference type="PANTHER" id="PTHR15710">
    <property type="entry name" value="E3 UBIQUITIN-PROTEIN LIGASE PRAJA"/>
    <property type="match status" value="1"/>
</dbReference>
<dbReference type="GO" id="GO:0008270">
    <property type="term" value="F:zinc ion binding"/>
    <property type="evidence" value="ECO:0007669"/>
    <property type="project" value="UniProtKB-KW"/>
</dbReference>
<protein>
    <recommendedName>
        <fullName evidence="2">RING-type E3 ubiquitin transferase</fullName>
        <ecNumber evidence="2">2.3.2.27</ecNumber>
    </recommendedName>
</protein>
<evidence type="ECO:0000313" key="10">
    <source>
        <dbReference type="EMBL" id="KAK9669063.1"/>
    </source>
</evidence>
<evidence type="ECO:0000256" key="7">
    <source>
        <dbReference type="ARBA" id="ARBA00022833"/>
    </source>
</evidence>
<comment type="catalytic activity">
    <reaction evidence="1">
        <text>S-ubiquitinyl-[E2 ubiquitin-conjugating enzyme]-L-cysteine + [acceptor protein]-L-lysine = [E2 ubiquitin-conjugating enzyme]-L-cysteine + N(6)-ubiquitinyl-[acceptor protein]-L-lysine.</text>
        <dbReference type="EC" id="2.3.2.27"/>
    </reaction>
</comment>
<organism evidence="10 11">
    <name type="scientific">Saponaria officinalis</name>
    <name type="common">Common soapwort</name>
    <name type="synonym">Lychnis saponaria</name>
    <dbReference type="NCBI Taxonomy" id="3572"/>
    <lineage>
        <taxon>Eukaryota</taxon>
        <taxon>Viridiplantae</taxon>
        <taxon>Streptophyta</taxon>
        <taxon>Embryophyta</taxon>
        <taxon>Tracheophyta</taxon>
        <taxon>Spermatophyta</taxon>
        <taxon>Magnoliopsida</taxon>
        <taxon>eudicotyledons</taxon>
        <taxon>Gunneridae</taxon>
        <taxon>Pentapetalae</taxon>
        <taxon>Caryophyllales</taxon>
        <taxon>Caryophyllaceae</taxon>
        <taxon>Caryophylleae</taxon>
        <taxon>Saponaria</taxon>
    </lineage>
</organism>
<evidence type="ECO:0000256" key="3">
    <source>
        <dbReference type="ARBA" id="ARBA00022679"/>
    </source>
</evidence>
<keyword evidence="4" id="KW-0479">Metal-binding</keyword>
<dbReference type="Gene3D" id="3.30.40.10">
    <property type="entry name" value="Zinc/RING finger domain, C3HC4 (zinc finger)"/>
    <property type="match status" value="1"/>
</dbReference>
<dbReference type="PROSITE" id="PS50089">
    <property type="entry name" value="ZF_RING_2"/>
    <property type="match status" value="1"/>
</dbReference>
<proteinExistence type="predicted"/>
<keyword evidence="3" id="KW-0808">Transferase</keyword>
<dbReference type="EC" id="2.3.2.27" evidence="2"/>
<keyword evidence="5 8" id="KW-0863">Zinc-finger</keyword>
<dbReference type="GO" id="GO:0061630">
    <property type="term" value="F:ubiquitin protein ligase activity"/>
    <property type="evidence" value="ECO:0007669"/>
    <property type="project" value="UniProtKB-EC"/>
</dbReference>
<dbReference type="SMART" id="SM00184">
    <property type="entry name" value="RING"/>
    <property type="match status" value="1"/>
</dbReference>
<dbReference type="Proteomes" id="UP001443914">
    <property type="component" value="Unassembled WGS sequence"/>
</dbReference>
<evidence type="ECO:0000256" key="6">
    <source>
        <dbReference type="ARBA" id="ARBA00022786"/>
    </source>
</evidence>
<sequence>MAEVSYLHLPEFDHDRFLDEISAVDSFSFWPHDRVAGPTCGFDLADDLSVEIVNENGVVLSSDRKNQVNFVMDLLHQRVEESNLVGTHEIASNRSNESTFGVIEENFDVGLHPLEVELGLGLELGFVDEEHDGDDDYNCGGFVVSDCGDDFYIARRRENGIRDFDESSSRVSGLRTVWIESDSDDEDGGIDTLLLGINVPSEDEEDFGVENDDDDDDDDDLSVPLCWDSFPLEEEDESLEANHDFEWEEVDGGVDDREVLNLVADPEDEEGSISVLNFSGPEEDGDRGRRLSNLDWEVLLNVNTLDRNIEVEVEDQDDFIYTAEYEMTFGQFADGENAASLGRPPASKLVVEELPSVVITKEDVNDEKSVCAVCKDGMEVGEVCKELPCSHKYHGDCIVPWLGIRNTCPVCRFELRTDDVDYEQRRTRVSGRVV</sequence>
<evidence type="ECO:0000256" key="8">
    <source>
        <dbReference type="PROSITE-ProRule" id="PRU00175"/>
    </source>
</evidence>
<dbReference type="GO" id="GO:0005737">
    <property type="term" value="C:cytoplasm"/>
    <property type="evidence" value="ECO:0007669"/>
    <property type="project" value="TreeGrafter"/>
</dbReference>
<dbReference type="EMBL" id="JBDFQZ010000013">
    <property type="protein sequence ID" value="KAK9669063.1"/>
    <property type="molecule type" value="Genomic_DNA"/>
</dbReference>
<dbReference type="FunFam" id="3.30.40.10:FF:000022">
    <property type="entry name" value="E3 ubiquitin-protein ligase RING1-like"/>
    <property type="match status" value="1"/>
</dbReference>
<accession>A0AAW1H4H7</accession>
<keyword evidence="7" id="KW-0862">Zinc</keyword>
<reference evidence="10 11" key="1">
    <citation type="submission" date="2024-03" db="EMBL/GenBank/DDBJ databases">
        <title>WGS assembly of Saponaria officinalis var. Norfolk2.</title>
        <authorList>
            <person name="Jenkins J."/>
            <person name="Shu S."/>
            <person name="Grimwood J."/>
            <person name="Barry K."/>
            <person name="Goodstein D."/>
            <person name="Schmutz J."/>
            <person name="Leebens-Mack J."/>
            <person name="Osbourn A."/>
        </authorList>
    </citation>
    <scope>NUCLEOTIDE SEQUENCE [LARGE SCALE GENOMIC DNA]</scope>
    <source>
        <strain evidence="11">cv. Norfolk2</strain>
        <strain evidence="10">JIC</strain>
        <tissue evidence="10">Leaf</tissue>
    </source>
</reference>
<dbReference type="GO" id="GO:0016567">
    <property type="term" value="P:protein ubiquitination"/>
    <property type="evidence" value="ECO:0007669"/>
    <property type="project" value="TreeGrafter"/>
</dbReference>
<dbReference type="Pfam" id="PF13639">
    <property type="entry name" value="zf-RING_2"/>
    <property type="match status" value="1"/>
</dbReference>
<comment type="caution">
    <text evidence="10">The sequence shown here is derived from an EMBL/GenBank/DDBJ whole genome shotgun (WGS) entry which is preliminary data.</text>
</comment>
<dbReference type="AlphaFoldDB" id="A0AAW1H4H7"/>
<dbReference type="PANTHER" id="PTHR15710:SF108">
    <property type="entry name" value="OS03G0286100 PROTEIN"/>
    <property type="match status" value="1"/>
</dbReference>
<evidence type="ECO:0000256" key="5">
    <source>
        <dbReference type="ARBA" id="ARBA00022771"/>
    </source>
</evidence>
<evidence type="ECO:0000256" key="1">
    <source>
        <dbReference type="ARBA" id="ARBA00000900"/>
    </source>
</evidence>
<evidence type="ECO:0000259" key="9">
    <source>
        <dbReference type="PROSITE" id="PS50089"/>
    </source>
</evidence>
<dbReference type="InterPro" id="IPR013083">
    <property type="entry name" value="Znf_RING/FYVE/PHD"/>
</dbReference>
<name>A0AAW1H4H7_SAPOF</name>
<keyword evidence="11" id="KW-1185">Reference proteome</keyword>
<evidence type="ECO:0000256" key="2">
    <source>
        <dbReference type="ARBA" id="ARBA00012483"/>
    </source>
</evidence>
<gene>
    <name evidence="10" type="ORF">RND81_13G106700</name>
</gene>
<dbReference type="SUPFAM" id="SSF57850">
    <property type="entry name" value="RING/U-box"/>
    <property type="match status" value="1"/>
</dbReference>
<dbReference type="EMBL" id="JBDFQZ010000013">
    <property type="protein sequence ID" value="KAK9669061.1"/>
    <property type="molecule type" value="Genomic_DNA"/>
</dbReference>
<evidence type="ECO:0000313" key="11">
    <source>
        <dbReference type="Proteomes" id="UP001443914"/>
    </source>
</evidence>